<comment type="caution">
    <text evidence="4">The sequence shown here is derived from an EMBL/GenBank/DDBJ whole genome shotgun (WGS) entry which is preliminary data.</text>
</comment>
<dbReference type="Pfam" id="PF18962">
    <property type="entry name" value="Por_Secre_tail"/>
    <property type="match status" value="1"/>
</dbReference>
<dbReference type="PANTHER" id="PTHR36234">
    <property type="entry name" value="LYSYL ENDOPEPTIDASE"/>
    <property type="match status" value="1"/>
</dbReference>
<feature type="chain" id="PRO_5016762279" description="Peptidase S1 domain-containing protein" evidence="1">
    <location>
        <begin position="21"/>
        <end position="939"/>
    </location>
</feature>
<evidence type="ECO:0008006" key="6">
    <source>
        <dbReference type="Google" id="ProtNLM"/>
    </source>
</evidence>
<keyword evidence="1" id="KW-0732">Signal</keyword>
<evidence type="ECO:0000313" key="5">
    <source>
        <dbReference type="Proteomes" id="UP000253410"/>
    </source>
</evidence>
<accession>A0A365Y3B9</accession>
<dbReference type="RefSeq" id="WP_113615076.1">
    <property type="nucleotide sequence ID" value="NZ_QFFJ01000001.1"/>
</dbReference>
<proteinExistence type="predicted"/>
<sequence>MKKALFILLGVLLTSPLLKAQVSKGGKPYSFTAKLAQQDVNVKTISALPVQKLQLEDDQNLKQGLPLRIGVIAPVSYSLNNSGTWTNLPGGDRLWRLKIQVQGAVATSLYYKDFLLPEGASLYIYNGDNTQLIGSYTSANNEGTGVFATEILRGNTCVLEYYEPKAAKGKGHFTITGVNNIYSNKIPESRTTSIDKTVGASGTCEVNVNCPEGANWQNQKRAVAKILLKLGTSAYLCSGSLVNNARKDCKPYFLTANHCGSNASATDFSQWIFYFNYESPTCANPASEPASNTITGCVQRARAGESGSVEGSDFQLLEFTQAIPTSYNVYYAGWNAGAAASPSGVGIHHPAGDIKKISTYSAPATGANYGGGGTAPYTHWQANWVQTVTSWGVTEGGSSGSPLFNNLGQIVGQLSGGPSSCTVANSSKYDYYGQVYRSWTYGTDALHQLKPWLDPDNTGVLSLNGTNYPCGDTTVPTTCTDVYEPNNSLATAASIPTGTDIRATIATATDTDYFKVQLSDTSKLNVVLDNLLADFDLRLLSASGAQLGISQNTGTTAESITYNGPAGTYYLQVYGKNGAHADSICYRLNAGVTSLNGCTDQLEPNDTQATAAAIATGTNIRAQIATATDVDFYKFTTTGTNDLNIRLDSLPADYDIVLLNASGTQLGISQNSGTTPESITYGAAAAGTYYVKVYGYNGAFSNTKCYLLNVTATPVTACTDAYEPNETRTAAATIPVNTVISAQISSSTDKDWYKFTNTASQPYIEVLLTNLPADYDLVLYDANGTQLGISQNSGTTNERIVYNVGTVGTYYIQVYGYSGASSTTQCYKLAANIGSSPKQVPVAAKSDKPGDVAAKDLHGNIRLYPVPVRDVVYLELNSQHNMQQTVIITDINGKIVYNQQHRVVDGFNRLEIRLPASLKDGTYIVSTSKLHSQKFILQR</sequence>
<dbReference type="InterPro" id="IPR009003">
    <property type="entry name" value="Peptidase_S1_PA"/>
</dbReference>
<dbReference type="SUPFAM" id="SSF89260">
    <property type="entry name" value="Collagen-binding domain"/>
    <property type="match status" value="3"/>
</dbReference>
<dbReference type="Gene3D" id="2.40.10.10">
    <property type="entry name" value="Trypsin-like serine proteases"/>
    <property type="match status" value="2"/>
</dbReference>
<dbReference type="Gene3D" id="2.60.120.380">
    <property type="match status" value="3"/>
</dbReference>
<dbReference type="Proteomes" id="UP000253410">
    <property type="component" value="Unassembled WGS sequence"/>
</dbReference>
<organism evidence="4 5">
    <name type="scientific">Chitinophaga flava</name>
    <dbReference type="NCBI Taxonomy" id="2259036"/>
    <lineage>
        <taxon>Bacteria</taxon>
        <taxon>Pseudomonadati</taxon>
        <taxon>Bacteroidota</taxon>
        <taxon>Chitinophagia</taxon>
        <taxon>Chitinophagales</taxon>
        <taxon>Chitinophagaceae</taxon>
        <taxon>Chitinophaga</taxon>
    </lineage>
</organism>
<gene>
    <name evidence="4" type="ORF">DF182_07795</name>
</gene>
<dbReference type="InterPro" id="IPR043504">
    <property type="entry name" value="Peptidase_S1_PA_chymotrypsin"/>
</dbReference>
<dbReference type="InterPro" id="IPR026444">
    <property type="entry name" value="Secre_tail"/>
</dbReference>
<keyword evidence="5" id="KW-1185">Reference proteome</keyword>
<dbReference type="NCBIfam" id="TIGR04183">
    <property type="entry name" value="Por_Secre_tail"/>
    <property type="match status" value="1"/>
</dbReference>
<dbReference type="InterPro" id="IPR007280">
    <property type="entry name" value="Peptidase_C_arc/bac"/>
</dbReference>
<feature type="domain" description="Secretion system C-terminal sorting" evidence="3">
    <location>
        <begin position="863"/>
        <end position="931"/>
    </location>
</feature>
<evidence type="ECO:0000259" key="2">
    <source>
        <dbReference type="Pfam" id="PF04151"/>
    </source>
</evidence>
<dbReference type="OrthoDB" id="9342482at2"/>
<dbReference type="EMBL" id="QFFJ01000001">
    <property type="protein sequence ID" value="RBL92474.1"/>
    <property type="molecule type" value="Genomic_DNA"/>
</dbReference>
<evidence type="ECO:0000256" key="1">
    <source>
        <dbReference type="SAM" id="SignalP"/>
    </source>
</evidence>
<feature type="domain" description="Peptidase C-terminal archaeal/bacterial" evidence="2">
    <location>
        <begin position="749"/>
        <end position="816"/>
    </location>
</feature>
<feature type="domain" description="Peptidase C-terminal archaeal/bacterial" evidence="2">
    <location>
        <begin position="510"/>
        <end position="575"/>
    </location>
</feature>
<dbReference type="PANTHER" id="PTHR36234:SF5">
    <property type="entry name" value="LYSYL ENDOPEPTIDASE"/>
    <property type="match status" value="1"/>
</dbReference>
<evidence type="ECO:0000259" key="3">
    <source>
        <dbReference type="Pfam" id="PF18962"/>
    </source>
</evidence>
<name>A0A365Y3B9_9BACT</name>
<evidence type="ECO:0000313" key="4">
    <source>
        <dbReference type="EMBL" id="RBL92474.1"/>
    </source>
</evidence>
<reference evidence="4 5" key="1">
    <citation type="submission" date="2018-05" db="EMBL/GenBank/DDBJ databases">
        <title>Chitinophaga sp. K3CV102501T nov., isolated from isolated from a monsoon evergreen broad-leaved forest soil.</title>
        <authorList>
            <person name="Lv Y."/>
        </authorList>
    </citation>
    <scope>NUCLEOTIDE SEQUENCE [LARGE SCALE GENOMIC DNA]</scope>
    <source>
        <strain evidence="4 5">GDMCC 1.1325</strain>
    </source>
</reference>
<dbReference type="SUPFAM" id="SSF50494">
    <property type="entry name" value="Trypsin-like serine proteases"/>
    <property type="match status" value="1"/>
</dbReference>
<feature type="domain" description="Peptidase C-terminal archaeal/bacterial" evidence="2">
    <location>
        <begin position="629"/>
        <end position="695"/>
    </location>
</feature>
<feature type="signal peptide" evidence="1">
    <location>
        <begin position="1"/>
        <end position="20"/>
    </location>
</feature>
<dbReference type="Pfam" id="PF04151">
    <property type="entry name" value="PPC"/>
    <property type="match status" value="3"/>
</dbReference>
<dbReference type="AlphaFoldDB" id="A0A365Y3B9"/>
<protein>
    <recommendedName>
        <fullName evidence="6">Peptidase S1 domain-containing protein</fullName>
    </recommendedName>
</protein>